<protein>
    <submittedName>
        <fullName evidence="1">Uncharacterized protein</fullName>
    </submittedName>
</protein>
<comment type="caution">
    <text evidence="1">The sequence shown here is derived from an EMBL/GenBank/DDBJ whole genome shotgun (WGS) entry which is preliminary data.</text>
</comment>
<accession>A0A6C2C6N1</accession>
<dbReference type="AlphaFoldDB" id="A0A6C2C6N1"/>
<gene>
    <name evidence="1" type="ORF">ESZ50_05665</name>
</gene>
<evidence type="ECO:0000313" key="1">
    <source>
        <dbReference type="EMBL" id="TYC49631.1"/>
    </source>
</evidence>
<dbReference type="Proteomes" id="UP000371977">
    <property type="component" value="Unassembled WGS sequence"/>
</dbReference>
<keyword evidence="2" id="KW-1185">Reference proteome</keyword>
<organism evidence="1 2">
    <name type="scientific">Weissella muntiaci</name>
    <dbReference type="NCBI Taxonomy" id="2508881"/>
    <lineage>
        <taxon>Bacteria</taxon>
        <taxon>Bacillati</taxon>
        <taxon>Bacillota</taxon>
        <taxon>Bacilli</taxon>
        <taxon>Lactobacillales</taxon>
        <taxon>Lactobacillaceae</taxon>
        <taxon>Weissella</taxon>
    </lineage>
</organism>
<evidence type="ECO:0000313" key="2">
    <source>
        <dbReference type="Proteomes" id="UP000371977"/>
    </source>
</evidence>
<sequence length="94" mass="11022">MKLVTMRVDFNIDGLKSYVEFEIKTNLSKGDLLTREWWEDWDVNQKFTNNPHDLRYDEGQDAFLITYDGDNIEIDPDEFGGEVDAISIVKEEMV</sequence>
<dbReference type="RefSeq" id="WP_148622623.1">
    <property type="nucleotide sequence ID" value="NZ_SDGZ01000014.1"/>
</dbReference>
<reference evidence="1 2" key="1">
    <citation type="submission" date="2019-01" db="EMBL/GenBank/DDBJ databases">
        <title>Weissella sp. nov., a novel lactic acid bacterium isolated from animal feces.</title>
        <authorList>
            <person name="Wang L.-T."/>
        </authorList>
    </citation>
    <scope>NUCLEOTIDE SEQUENCE [LARGE SCALE GENOMIC DNA]</scope>
    <source>
        <strain evidence="1 2">8H-2</strain>
    </source>
</reference>
<dbReference type="EMBL" id="SDGZ01000014">
    <property type="protein sequence ID" value="TYC49631.1"/>
    <property type="molecule type" value="Genomic_DNA"/>
</dbReference>
<name>A0A6C2C6N1_9LACO</name>
<proteinExistence type="predicted"/>